<dbReference type="SMART" id="SM00829">
    <property type="entry name" value="PKS_ER"/>
    <property type="match status" value="1"/>
</dbReference>
<dbReference type="EMBL" id="CP136051">
    <property type="protein sequence ID" value="WOK07117.1"/>
    <property type="molecule type" value="Genomic_DNA"/>
</dbReference>
<dbReference type="PANTHER" id="PTHR11695">
    <property type="entry name" value="ALCOHOL DEHYDROGENASE RELATED"/>
    <property type="match status" value="1"/>
</dbReference>
<dbReference type="SUPFAM" id="SSF50129">
    <property type="entry name" value="GroES-like"/>
    <property type="match status" value="1"/>
</dbReference>
<dbReference type="InterPro" id="IPR013154">
    <property type="entry name" value="ADH-like_N"/>
</dbReference>
<keyword evidence="3" id="KW-1185">Reference proteome</keyword>
<dbReference type="InterPro" id="IPR050700">
    <property type="entry name" value="YIM1/Zinc_Alcohol_DH_Fams"/>
</dbReference>
<dbReference type="RefSeq" id="WP_317489804.1">
    <property type="nucleotide sequence ID" value="NZ_CP136051.1"/>
</dbReference>
<sequence length="323" mass="34713">MKAMIYTQYGASDVLRLEDVGKPIPKDDEVLVKVHAASLNSWDWDRLTGKPRIYRLLSGMGKPTLPILGADVAGVVVETGTQITKFKPGDEVFGDLSAGKWGGFAEYTCAKEEELTIKPASMTFEEAAAIPQAGGMALQALTEKRTIKAGDSVLINGAGGGVGTFAIQIAKSLGAHITAVDLTEKHAMLQSLGASRVIDHTKEDFTKQDRQYDLIVDVIATRSISDYKRVLKPGGVYTMIGGHLGTIFQVGLLGGLVSTKEKRLSILIQQPNKPLGAFIKLFEEGKVKPIIDKVYPLEELPEAFQRIGNGSVKGKVVITPHAG</sequence>
<gene>
    <name evidence="2" type="ORF">RT717_00590</name>
</gene>
<dbReference type="Pfam" id="PF08240">
    <property type="entry name" value="ADH_N"/>
    <property type="match status" value="1"/>
</dbReference>
<dbReference type="PROSITE" id="PS01162">
    <property type="entry name" value="QOR_ZETA_CRYSTAL"/>
    <property type="match status" value="1"/>
</dbReference>
<dbReference type="Pfam" id="PF13602">
    <property type="entry name" value="ADH_zinc_N_2"/>
    <property type="match status" value="1"/>
</dbReference>
<dbReference type="Gene3D" id="3.40.50.720">
    <property type="entry name" value="NAD(P)-binding Rossmann-like Domain"/>
    <property type="match status" value="1"/>
</dbReference>
<dbReference type="PANTHER" id="PTHR11695:SF648">
    <property type="entry name" value="ZINC-BINDING OXIDOREDUCTASE"/>
    <property type="match status" value="1"/>
</dbReference>
<dbReference type="InterPro" id="IPR036291">
    <property type="entry name" value="NAD(P)-bd_dom_sf"/>
</dbReference>
<accession>A0ABZ0IU24</accession>
<protein>
    <submittedName>
        <fullName evidence="2">NAD(P)-dependent alcohol dehydrogenase</fullName>
    </submittedName>
</protein>
<dbReference type="InterPro" id="IPR011032">
    <property type="entry name" value="GroES-like_sf"/>
</dbReference>
<dbReference type="InterPro" id="IPR002364">
    <property type="entry name" value="Quin_OxRdtase/zeta-crystal_CS"/>
</dbReference>
<proteinExistence type="predicted"/>
<evidence type="ECO:0000259" key="1">
    <source>
        <dbReference type="SMART" id="SM00829"/>
    </source>
</evidence>
<name>A0ABZ0IU24_9BACT</name>
<evidence type="ECO:0000313" key="3">
    <source>
        <dbReference type="Proteomes" id="UP001302349"/>
    </source>
</evidence>
<feature type="domain" description="Enoyl reductase (ER)" evidence="1">
    <location>
        <begin position="10"/>
        <end position="318"/>
    </location>
</feature>
<dbReference type="Proteomes" id="UP001302349">
    <property type="component" value="Chromosome"/>
</dbReference>
<dbReference type="InterPro" id="IPR020843">
    <property type="entry name" value="ER"/>
</dbReference>
<evidence type="ECO:0000313" key="2">
    <source>
        <dbReference type="EMBL" id="WOK07117.1"/>
    </source>
</evidence>
<dbReference type="CDD" id="cd08267">
    <property type="entry name" value="MDR1"/>
    <property type="match status" value="1"/>
</dbReference>
<organism evidence="2 3">
    <name type="scientific">Imperialibacter roseus</name>
    <dbReference type="NCBI Taxonomy" id="1324217"/>
    <lineage>
        <taxon>Bacteria</taxon>
        <taxon>Pseudomonadati</taxon>
        <taxon>Bacteroidota</taxon>
        <taxon>Cytophagia</taxon>
        <taxon>Cytophagales</taxon>
        <taxon>Flammeovirgaceae</taxon>
        <taxon>Imperialibacter</taxon>
    </lineage>
</organism>
<dbReference type="SUPFAM" id="SSF51735">
    <property type="entry name" value="NAD(P)-binding Rossmann-fold domains"/>
    <property type="match status" value="1"/>
</dbReference>
<reference evidence="2 3" key="1">
    <citation type="journal article" date="2023" name="Microbiol. Resour. Announc.">
        <title>Complete Genome Sequence of Imperialibacter roseus strain P4T.</title>
        <authorList>
            <person name="Tizabi D.R."/>
            <person name="Bachvaroff T."/>
            <person name="Hill R.T."/>
        </authorList>
    </citation>
    <scope>NUCLEOTIDE SEQUENCE [LARGE SCALE GENOMIC DNA]</scope>
    <source>
        <strain evidence="2 3">P4T</strain>
    </source>
</reference>
<dbReference type="Gene3D" id="3.90.180.10">
    <property type="entry name" value="Medium-chain alcohol dehydrogenases, catalytic domain"/>
    <property type="match status" value="1"/>
</dbReference>